<accession>A0AAX1UQE5</accession>
<name>A0AAX1UQE5_CERSP</name>
<feature type="signal peptide" evidence="1">
    <location>
        <begin position="1"/>
        <end position="20"/>
    </location>
</feature>
<sequence>MDLRTLLLPAALLAASPLLADEATIARLEAAFAALTPEERVAVQEELEIAGLYVGPVDGSTGPGDGRTLEDAATFIEENSAGMVTVPLATDEEARAFAKSLAERGYSSWLYGEGDEG</sequence>
<reference evidence="2 3" key="1">
    <citation type="submission" date="2018-08" db="EMBL/GenBank/DDBJ databases">
        <title>Draft genome sequence of Rhodobacter sphaeroides FY.</title>
        <authorList>
            <person name="Rayyan A."/>
            <person name="Meyer T.E."/>
            <person name="Kyndt J.A."/>
        </authorList>
    </citation>
    <scope>NUCLEOTIDE SEQUENCE [LARGE SCALE GENOMIC DNA]</scope>
    <source>
        <strain evidence="2 3">FY</strain>
    </source>
</reference>
<dbReference type="RefSeq" id="WP_118999404.1">
    <property type="nucleotide sequence ID" value="NZ_CP033446.1"/>
</dbReference>
<dbReference type="AlphaFoldDB" id="A0AAX1UQE5"/>
<keyword evidence="1" id="KW-0732">Signal</keyword>
<evidence type="ECO:0000256" key="1">
    <source>
        <dbReference type="SAM" id="SignalP"/>
    </source>
</evidence>
<protein>
    <submittedName>
        <fullName evidence="2">Uncharacterized protein</fullName>
    </submittedName>
</protein>
<feature type="chain" id="PRO_5043959734" evidence="1">
    <location>
        <begin position="21"/>
        <end position="117"/>
    </location>
</feature>
<gene>
    <name evidence="2" type="ORF">D1114_04420</name>
</gene>
<evidence type="ECO:0000313" key="2">
    <source>
        <dbReference type="EMBL" id="RHZ97570.1"/>
    </source>
</evidence>
<dbReference type="EMBL" id="QWGP01000003">
    <property type="protein sequence ID" value="RHZ97570.1"/>
    <property type="molecule type" value="Genomic_DNA"/>
</dbReference>
<evidence type="ECO:0000313" key="3">
    <source>
        <dbReference type="Proteomes" id="UP000266305"/>
    </source>
</evidence>
<dbReference type="Proteomes" id="UP000266305">
    <property type="component" value="Unassembled WGS sequence"/>
</dbReference>
<proteinExistence type="predicted"/>
<organism evidence="2 3">
    <name type="scientific">Cereibacter sphaeroides</name>
    <name type="common">Rhodobacter sphaeroides</name>
    <dbReference type="NCBI Taxonomy" id="1063"/>
    <lineage>
        <taxon>Bacteria</taxon>
        <taxon>Pseudomonadati</taxon>
        <taxon>Pseudomonadota</taxon>
        <taxon>Alphaproteobacteria</taxon>
        <taxon>Rhodobacterales</taxon>
        <taxon>Paracoccaceae</taxon>
        <taxon>Cereibacter</taxon>
    </lineage>
</organism>
<comment type="caution">
    <text evidence="2">The sequence shown here is derived from an EMBL/GenBank/DDBJ whole genome shotgun (WGS) entry which is preliminary data.</text>
</comment>